<dbReference type="PANTHER" id="PTHR43796:SF2">
    <property type="entry name" value="CARBOXYNORSPERMIDINE SYNTHASE"/>
    <property type="match status" value="1"/>
</dbReference>
<comment type="caution">
    <text evidence="3">The sequence shown here is derived from an EMBL/GenBank/DDBJ whole genome shotgun (WGS) entry which is preliminary data.</text>
</comment>
<evidence type="ECO:0000313" key="4">
    <source>
        <dbReference type="Proteomes" id="UP001597233"/>
    </source>
</evidence>
<dbReference type="Pfam" id="PF03435">
    <property type="entry name" value="Sacchrp_dh_NADP"/>
    <property type="match status" value="1"/>
</dbReference>
<evidence type="ECO:0000256" key="1">
    <source>
        <dbReference type="SAM" id="MobiDB-lite"/>
    </source>
</evidence>
<dbReference type="InterPro" id="IPR036291">
    <property type="entry name" value="NAD(P)-bd_dom_sf"/>
</dbReference>
<evidence type="ECO:0000313" key="3">
    <source>
        <dbReference type="EMBL" id="MFD1884402.1"/>
    </source>
</evidence>
<dbReference type="EMBL" id="JBHUEH010000009">
    <property type="protein sequence ID" value="MFD1884402.1"/>
    <property type="molecule type" value="Genomic_DNA"/>
</dbReference>
<dbReference type="PANTHER" id="PTHR43796">
    <property type="entry name" value="CARBOXYNORSPERMIDINE SYNTHASE"/>
    <property type="match status" value="1"/>
</dbReference>
<evidence type="ECO:0000259" key="2">
    <source>
        <dbReference type="Pfam" id="PF03435"/>
    </source>
</evidence>
<dbReference type="Gene3D" id="3.40.50.720">
    <property type="entry name" value="NAD(P)-binding Rossmann-like Domain"/>
    <property type="match status" value="1"/>
</dbReference>
<gene>
    <name evidence="3" type="ORF">ACFSC9_02610</name>
</gene>
<organism evidence="3 4">
    <name type="scientific">Paenibacillus wenxiniae</name>
    <dbReference type="NCBI Taxonomy" id="1636843"/>
    <lineage>
        <taxon>Bacteria</taxon>
        <taxon>Bacillati</taxon>
        <taxon>Bacillota</taxon>
        <taxon>Bacilli</taxon>
        <taxon>Bacillales</taxon>
        <taxon>Paenibacillaceae</taxon>
        <taxon>Paenibacillus</taxon>
    </lineage>
</organism>
<protein>
    <submittedName>
        <fullName evidence="3">Saccharopine dehydrogenase NADP-binding domain-containing protein</fullName>
    </submittedName>
</protein>
<dbReference type="SUPFAM" id="SSF51735">
    <property type="entry name" value="NAD(P)-binding Rossmann-fold domains"/>
    <property type="match status" value="1"/>
</dbReference>
<accession>A0ABW4RE36</accession>
<sequence>MIRNQIIIVGGYGTVGQRICRRLLQSDIDMSYEIVIAGRNEAAAHACRASMEGRVQSLQWDVMTSSEQWPDVSAARLIIMCLDLTETTLIAYCLEQGIDYIDITANGEFLQRLEQLKRDVLVPSSTVQHTPTILLSVGLAPGLTNLLAAELCRRLDDTEQLDISIMLGLGERHGQAAIRWTVDQLAMKFTIMEKGKLVDVYSLTDGRLVSMQCDDHSERATESRRKSSSKTRSRTHKHVYRFPFSDQQTLAHTLAVPSVSTRLGFDSVALTRLLAMMQRLGIFRLMHLSFVKKAIIALFGSIHAGSDQYAIRIDASGVRRDEPAQLYCVLNGHSQSTATAEIAALSAERLLQHSSDAPHGILHIEEWLGWDTVKADLKERLAFQMSGLDG</sequence>
<feature type="compositionally biased region" description="Basic residues" evidence="1">
    <location>
        <begin position="226"/>
        <end position="235"/>
    </location>
</feature>
<dbReference type="Gene3D" id="3.30.360.10">
    <property type="entry name" value="Dihydrodipicolinate Reductase, domain 2"/>
    <property type="match status" value="1"/>
</dbReference>
<dbReference type="Proteomes" id="UP001597233">
    <property type="component" value="Unassembled WGS sequence"/>
</dbReference>
<feature type="domain" description="Saccharopine dehydrogenase NADP binding" evidence="2">
    <location>
        <begin position="6"/>
        <end position="106"/>
    </location>
</feature>
<proteinExistence type="predicted"/>
<dbReference type="InterPro" id="IPR005097">
    <property type="entry name" value="Sacchrp_dh_NADP-bd"/>
</dbReference>
<keyword evidence="4" id="KW-1185">Reference proteome</keyword>
<name>A0ABW4RE36_9BACL</name>
<reference evidence="4" key="1">
    <citation type="journal article" date="2019" name="Int. J. Syst. Evol. Microbiol.">
        <title>The Global Catalogue of Microorganisms (GCM) 10K type strain sequencing project: providing services to taxonomists for standard genome sequencing and annotation.</title>
        <authorList>
            <consortium name="The Broad Institute Genomics Platform"/>
            <consortium name="The Broad Institute Genome Sequencing Center for Infectious Disease"/>
            <person name="Wu L."/>
            <person name="Ma J."/>
        </authorList>
    </citation>
    <scope>NUCLEOTIDE SEQUENCE [LARGE SCALE GENOMIC DNA]</scope>
    <source>
        <strain evidence="4">CCUG 54950</strain>
    </source>
</reference>
<feature type="compositionally biased region" description="Basic and acidic residues" evidence="1">
    <location>
        <begin position="214"/>
        <end position="225"/>
    </location>
</feature>
<dbReference type="RefSeq" id="WP_347326269.1">
    <property type="nucleotide sequence ID" value="NZ_JBCGUH010000010.1"/>
</dbReference>
<feature type="region of interest" description="Disordered" evidence="1">
    <location>
        <begin position="214"/>
        <end position="235"/>
    </location>
</feature>